<evidence type="ECO:0000313" key="1">
    <source>
        <dbReference type="EMBL" id="KAF5869151.1"/>
    </source>
</evidence>
<sequence>MRSRNSINDSEQREFGLSVFTEYCQNPAKESAKLCCETWDSDTCVQQSHCVAKSPRIACEVRGEEFLK</sequence>
<name>A0A8H6AKT2_9HELO</name>
<gene>
    <name evidence="1" type="ORF">Bfra_011694</name>
</gene>
<keyword evidence="2" id="KW-1185">Reference proteome</keyword>
<organism evidence="1 2">
    <name type="scientific">Botrytis fragariae</name>
    <dbReference type="NCBI Taxonomy" id="1964551"/>
    <lineage>
        <taxon>Eukaryota</taxon>
        <taxon>Fungi</taxon>
        <taxon>Dikarya</taxon>
        <taxon>Ascomycota</taxon>
        <taxon>Pezizomycotina</taxon>
        <taxon>Leotiomycetes</taxon>
        <taxon>Helotiales</taxon>
        <taxon>Sclerotiniaceae</taxon>
        <taxon>Botrytis</taxon>
    </lineage>
</organism>
<dbReference type="AlphaFoldDB" id="A0A8H6AKT2"/>
<proteinExistence type="predicted"/>
<reference evidence="1 2" key="1">
    <citation type="journal article" date="2020" name="Phytopathology">
        <title>A high-quality genome resource of Botrytis fragariae, a new and rapidly spreading fungal pathogen causing strawberry gray mold in the U.S.A.</title>
        <authorList>
            <person name="Wu Y."/>
            <person name="Saski C.A."/>
            <person name="Schnabel G."/>
            <person name="Xiao S."/>
            <person name="Hu M."/>
        </authorList>
    </citation>
    <scope>NUCLEOTIDE SEQUENCE [LARGE SCALE GENOMIC DNA]</scope>
    <source>
        <strain evidence="1 2">BVB16</strain>
    </source>
</reference>
<dbReference type="RefSeq" id="XP_037188100.1">
    <property type="nucleotide sequence ID" value="XM_037342020.1"/>
</dbReference>
<evidence type="ECO:0000313" key="2">
    <source>
        <dbReference type="Proteomes" id="UP000531561"/>
    </source>
</evidence>
<accession>A0A8H6AKT2</accession>
<protein>
    <submittedName>
        <fullName evidence="1">Uncharacterized protein</fullName>
    </submittedName>
</protein>
<dbReference type="Proteomes" id="UP000531561">
    <property type="component" value="Unassembled WGS sequence"/>
</dbReference>
<comment type="caution">
    <text evidence="1">The sequence shown here is derived from an EMBL/GenBank/DDBJ whole genome shotgun (WGS) entry which is preliminary data.</text>
</comment>
<dbReference type="GeneID" id="59265712"/>
<dbReference type="EMBL" id="JABFCT010000018">
    <property type="protein sequence ID" value="KAF5869151.1"/>
    <property type="molecule type" value="Genomic_DNA"/>
</dbReference>